<name>A0A6N2NJV6_SALVM</name>
<accession>A0A6N2NJV6</accession>
<keyword evidence="2" id="KW-0611">Plant defense</keyword>
<evidence type="ECO:0000256" key="2">
    <source>
        <dbReference type="ARBA" id="ARBA00022821"/>
    </source>
</evidence>
<reference evidence="4" key="1">
    <citation type="submission" date="2019-03" db="EMBL/GenBank/DDBJ databases">
        <authorList>
            <person name="Mank J."/>
            <person name="Almeida P."/>
        </authorList>
    </citation>
    <scope>NUCLEOTIDE SEQUENCE</scope>
    <source>
        <strain evidence="4">78183</strain>
    </source>
</reference>
<dbReference type="Gene3D" id="1.10.8.430">
    <property type="entry name" value="Helical domain of apoptotic protease-activating factors"/>
    <property type="match status" value="1"/>
</dbReference>
<gene>
    <name evidence="4" type="ORF">SVIM_LOCUS474484</name>
</gene>
<organism evidence="4">
    <name type="scientific">Salix viminalis</name>
    <name type="common">Common osier</name>
    <name type="synonym">Basket willow</name>
    <dbReference type="NCBI Taxonomy" id="40686"/>
    <lineage>
        <taxon>Eukaryota</taxon>
        <taxon>Viridiplantae</taxon>
        <taxon>Streptophyta</taxon>
        <taxon>Embryophyta</taxon>
        <taxon>Tracheophyta</taxon>
        <taxon>Spermatophyta</taxon>
        <taxon>Magnoliopsida</taxon>
        <taxon>eudicotyledons</taxon>
        <taxon>Gunneridae</taxon>
        <taxon>Pentapetalae</taxon>
        <taxon>rosids</taxon>
        <taxon>fabids</taxon>
        <taxon>Malpighiales</taxon>
        <taxon>Salicaceae</taxon>
        <taxon>Saliceae</taxon>
        <taxon>Salix</taxon>
    </lineage>
</organism>
<dbReference type="InterPro" id="IPR027417">
    <property type="entry name" value="P-loop_NTPase"/>
</dbReference>
<protein>
    <recommendedName>
        <fullName evidence="3">Disease resistance protein winged helix domain-containing protein</fullName>
    </recommendedName>
</protein>
<evidence type="ECO:0000313" key="4">
    <source>
        <dbReference type="EMBL" id="VFU62687.1"/>
    </source>
</evidence>
<keyword evidence="1" id="KW-0677">Repeat</keyword>
<dbReference type="GO" id="GO:0006952">
    <property type="term" value="P:defense response"/>
    <property type="evidence" value="ECO:0007669"/>
    <property type="project" value="UniProtKB-KW"/>
</dbReference>
<dbReference type="GO" id="GO:0043531">
    <property type="term" value="F:ADP binding"/>
    <property type="evidence" value="ECO:0007669"/>
    <property type="project" value="InterPro"/>
</dbReference>
<evidence type="ECO:0000256" key="1">
    <source>
        <dbReference type="ARBA" id="ARBA00022737"/>
    </source>
</evidence>
<dbReference type="PANTHER" id="PTHR36766">
    <property type="entry name" value="PLANT BROAD-SPECTRUM MILDEW RESISTANCE PROTEIN RPW8"/>
    <property type="match status" value="1"/>
</dbReference>
<dbReference type="SUPFAM" id="SSF52058">
    <property type="entry name" value="L domain-like"/>
    <property type="match status" value="1"/>
</dbReference>
<dbReference type="Pfam" id="PF23559">
    <property type="entry name" value="WHD_DRP"/>
    <property type="match status" value="1"/>
</dbReference>
<dbReference type="SUPFAM" id="SSF52540">
    <property type="entry name" value="P-loop containing nucleoside triphosphate hydrolases"/>
    <property type="match status" value="1"/>
</dbReference>
<dbReference type="EMBL" id="CAADRP010002163">
    <property type="protein sequence ID" value="VFU62687.1"/>
    <property type="molecule type" value="Genomic_DNA"/>
</dbReference>
<sequence>MRTKRSWRHITKELVDVPELSGKLTFPISVKQNDDPEECTFVITPLMAGAKGKHAFSGASFNARLQYGKIFSSVVIRCKGLPLTAKLLGGLLKSKTNVDEWRKILNNNIWDLRDDRGLPVKILLWMAEGFLLAYGGNKEMKKAGYRYFEDLVSMSFFEQLSDNSPLFVMHDLTNDLAKFVSGEFVVCLDDGDSWKVSKKIHHLSYARTRSEDLNKLMGFNEVQNLCAILLISSFFLANMSDEEIGDFLRRYQRLRVLSLPHGGKVPSSIGNLKQLWYLNLSGS</sequence>
<evidence type="ECO:0000259" key="3">
    <source>
        <dbReference type="Pfam" id="PF23559"/>
    </source>
</evidence>
<dbReference type="PANTHER" id="PTHR36766:SF51">
    <property type="entry name" value="DISEASE RESISTANCE RPP13-LIKE PROTEIN 1"/>
    <property type="match status" value="1"/>
</dbReference>
<proteinExistence type="predicted"/>
<dbReference type="InterPro" id="IPR042197">
    <property type="entry name" value="Apaf_helical"/>
</dbReference>
<dbReference type="AlphaFoldDB" id="A0A6N2NJV6"/>
<feature type="domain" description="Disease resistance protein winged helix" evidence="3">
    <location>
        <begin position="122"/>
        <end position="177"/>
    </location>
</feature>
<dbReference type="InterPro" id="IPR058922">
    <property type="entry name" value="WHD_DRP"/>
</dbReference>